<feature type="compositionally biased region" description="Polar residues" evidence="1">
    <location>
        <begin position="250"/>
        <end position="268"/>
    </location>
</feature>
<dbReference type="VEuPathDB" id="FungiDB:PSTT_02188"/>
<accession>A0A2S4W0L0</accession>
<feature type="compositionally biased region" description="Low complexity" evidence="1">
    <location>
        <begin position="365"/>
        <end position="378"/>
    </location>
</feature>
<keyword evidence="4" id="KW-1185">Reference proteome</keyword>
<dbReference type="Pfam" id="PF10382">
    <property type="entry name" value="ZGRF1-like_N"/>
    <property type="match status" value="1"/>
</dbReference>
<gene>
    <name evidence="3" type="ORF">PSTT_02188</name>
</gene>
<feature type="region of interest" description="Disordered" evidence="1">
    <location>
        <begin position="1"/>
        <end position="24"/>
    </location>
</feature>
<feature type="compositionally biased region" description="Basic and acidic residues" evidence="1">
    <location>
        <begin position="344"/>
        <end position="353"/>
    </location>
</feature>
<evidence type="ECO:0000313" key="4">
    <source>
        <dbReference type="Proteomes" id="UP000239156"/>
    </source>
</evidence>
<evidence type="ECO:0000256" key="1">
    <source>
        <dbReference type="SAM" id="MobiDB-lite"/>
    </source>
</evidence>
<reference evidence="3" key="1">
    <citation type="submission" date="2017-12" db="EMBL/GenBank/DDBJ databases">
        <title>Gene loss provides genomic basis for host adaptation in cereal stripe rust fungi.</title>
        <authorList>
            <person name="Xia C."/>
        </authorList>
    </citation>
    <scope>NUCLEOTIDE SEQUENCE [LARGE SCALE GENOMIC DNA]</scope>
    <source>
        <strain evidence="3">93-210</strain>
    </source>
</reference>
<feature type="compositionally biased region" description="Pro residues" evidence="1">
    <location>
        <begin position="322"/>
        <end position="340"/>
    </location>
</feature>
<dbReference type="EMBL" id="PKSL01000013">
    <property type="protein sequence ID" value="POW15325.1"/>
    <property type="molecule type" value="Genomic_DNA"/>
</dbReference>
<feature type="domain" description="5'-3' DNA helicase ZGRF1-like N-terminal" evidence="2">
    <location>
        <begin position="72"/>
        <end position="129"/>
    </location>
</feature>
<evidence type="ECO:0000259" key="2">
    <source>
        <dbReference type="Pfam" id="PF10382"/>
    </source>
</evidence>
<comment type="caution">
    <text evidence="3">The sequence shown here is derived from an EMBL/GenBank/DDBJ whole genome shotgun (WGS) entry which is preliminary data.</text>
</comment>
<feature type="compositionally biased region" description="Polar residues" evidence="1">
    <location>
        <begin position="211"/>
        <end position="226"/>
    </location>
</feature>
<dbReference type="VEuPathDB" id="FungiDB:PSHT_07133"/>
<sequence length="396" mass="44777">MSDQVGSDQASRDPAGLNTPQRASHSRYLNHQVFTYLSTNSYENLGSQDMSHTIKTDDGQGSPLSSTRSVVVKKYTCMYTTDIQKQRKIWHDGFIRMRHVNAKVYLLAEDGHTLAESFMKLSSSRAQPESNPDRLNYSKVHSEFCLDEDEEIEFDPVEDSETRPSSYMARIVDFVKVELENVPLLPPLNTKARQDLHKRKMEYLDETIQQFSKRTKPGSSPHTSQLADAIPPSTPIPSASKRKMPGFETRQFNSPLMNRSKQSSSIDTPTLARFRPPPTTKPTPNTVPRLQYRQEPQCVDDQHQKVDTQYTSDGRVHKDDSSPPPVQPRSPNNPPSPPKTNPFKVDDRPRSEDPPINPSKHKNLSPSVSSSSSNRVSNQKTLKVNWDSFFQAAKPS</sequence>
<organism evidence="3 4">
    <name type="scientific">Puccinia striiformis</name>
    <dbReference type="NCBI Taxonomy" id="27350"/>
    <lineage>
        <taxon>Eukaryota</taxon>
        <taxon>Fungi</taxon>
        <taxon>Dikarya</taxon>
        <taxon>Basidiomycota</taxon>
        <taxon>Pucciniomycotina</taxon>
        <taxon>Pucciniomycetes</taxon>
        <taxon>Pucciniales</taxon>
        <taxon>Pucciniaceae</taxon>
        <taxon>Puccinia</taxon>
    </lineage>
</organism>
<name>A0A2S4W0L0_9BASI</name>
<dbReference type="Proteomes" id="UP000239156">
    <property type="component" value="Unassembled WGS sequence"/>
</dbReference>
<evidence type="ECO:0000313" key="3">
    <source>
        <dbReference type="EMBL" id="POW15325.1"/>
    </source>
</evidence>
<proteinExistence type="predicted"/>
<protein>
    <recommendedName>
        <fullName evidence="2">5'-3' DNA helicase ZGRF1-like N-terminal domain-containing protein</fullName>
    </recommendedName>
</protein>
<dbReference type="InterPro" id="IPR018838">
    <property type="entry name" value="ZGRF1-like_N"/>
</dbReference>
<feature type="region of interest" description="Disordered" evidence="1">
    <location>
        <begin position="211"/>
        <end position="396"/>
    </location>
</feature>
<dbReference type="AlphaFoldDB" id="A0A2S4W0L0"/>